<evidence type="ECO:0000259" key="1">
    <source>
        <dbReference type="PROSITE" id="PS51192"/>
    </source>
</evidence>
<organism evidence="2 3">
    <name type="scientific">Paraburkholderia podalyriae</name>
    <dbReference type="NCBI Taxonomy" id="1938811"/>
    <lineage>
        <taxon>Bacteria</taxon>
        <taxon>Pseudomonadati</taxon>
        <taxon>Pseudomonadota</taxon>
        <taxon>Betaproteobacteria</taxon>
        <taxon>Burkholderiales</taxon>
        <taxon>Burkholderiaceae</taxon>
        <taxon>Paraburkholderia</taxon>
    </lineage>
</organism>
<reference evidence="2 3" key="1">
    <citation type="submission" date="2019-09" db="EMBL/GenBank/DDBJ databases">
        <title>Paraburkholderia podalyriae sp. nov., A South African Podalyria-associated rhizobium.</title>
        <authorList>
            <person name="Mavima L."/>
            <person name="Beukes C.W."/>
            <person name="Palmer M."/>
            <person name="De Meyer S.E."/>
            <person name="James E.K."/>
            <person name="Maluk M."/>
            <person name="Avontuur J.R."/>
            <person name="Chan W.Y."/>
            <person name="Venter S.N."/>
            <person name="Steenkamp E.T."/>
        </authorList>
    </citation>
    <scope>NUCLEOTIDE SEQUENCE [LARGE SCALE GENOMIC DNA]</scope>
    <source>
        <strain evidence="2 3">WC7.3b</strain>
    </source>
</reference>
<proteinExistence type="predicted"/>
<dbReference type="Gene3D" id="3.40.50.10810">
    <property type="entry name" value="Tandem AAA-ATPase domain"/>
    <property type="match status" value="1"/>
</dbReference>
<dbReference type="PROSITE" id="PS51192">
    <property type="entry name" value="HELICASE_ATP_BIND_1"/>
    <property type="match status" value="1"/>
</dbReference>
<keyword evidence="2" id="KW-0378">Hydrolase</keyword>
<dbReference type="SUPFAM" id="SSF52540">
    <property type="entry name" value="P-loop containing nucleoside triphosphate hydrolases"/>
    <property type="match status" value="1"/>
</dbReference>
<dbReference type="Proteomes" id="UP000736373">
    <property type="component" value="Unassembled WGS sequence"/>
</dbReference>
<evidence type="ECO:0000313" key="2">
    <source>
        <dbReference type="EMBL" id="MBC8752961.1"/>
    </source>
</evidence>
<dbReference type="PANTHER" id="PTHR10799">
    <property type="entry name" value="SNF2/RAD54 HELICASE FAMILY"/>
    <property type="match status" value="1"/>
</dbReference>
<keyword evidence="2" id="KW-0347">Helicase</keyword>
<keyword evidence="2" id="KW-0547">Nucleotide-binding</keyword>
<sequence length="318" mass="34964">EALRLLAGVSLDDNADPADLDWSQLVAGPWLADMLQELRQPEGLAQISPGPELKANLRPYQRAGVRWLYLLTRLGLGACLADDMGLGKTMQVLSLLLVMKRESTEVRPSLLVAPASLLANWAAEAERFAPGLRLLIAHPSVMPAADLRALDAARLADIDLVITSFGSLLRQPVLGTIQWRLAIVDEAQAIKNPGAKQTRQVKQLQAQSRIALTGTPVENRLSDLWSIFDFTHPGLLGSDKVFANFTRRLAKAEHFGPLRTLVRPYILRRLKTDKRVIDDLPDKTELKAWCHLSPTQAALYQRAVKDLAAALEDAEGIG</sequence>
<dbReference type="RefSeq" id="WP_246530568.1">
    <property type="nucleotide sequence ID" value="NZ_VZQQ01000250.1"/>
</dbReference>
<dbReference type="InterPro" id="IPR014001">
    <property type="entry name" value="Helicase_ATP-bd"/>
</dbReference>
<dbReference type="InterPro" id="IPR000330">
    <property type="entry name" value="SNF2_N"/>
</dbReference>
<dbReference type="EMBL" id="VZQQ01000250">
    <property type="protein sequence ID" value="MBC8752961.1"/>
    <property type="molecule type" value="Genomic_DNA"/>
</dbReference>
<keyword evidence="2" id="KW-0067">ATP-binding</keyword>
<gene>
    <name evidence="2" type="ORF">F6X42_43680</name>
</gene>
<feature type="domain" description="Helicase ATP-binding" evidence="1">
    <location>
        <begin position="69"/>
        <end position="234"/>
    </location>
</feature>
<dbReference type="InterPro" id="IPR038718">
    <property type="entry name" value="SNF2-like_sf"/>
</dbReference>
<comment type="caution">
    <text evidence="2">The sequence shown here is derived from an EMBL/GenBank/DDBJ whole genome shotgun (WGS) entry which is preliminary data.</text>
</comment>
<dbReference type="GO" id="GO:0004386">
    <property type="term" value="F:helicase activity"/>
    <property type="evidence" value="ECO:0007669"/>
    <property type="project" value="UniProtKB-KW"/>
</dbReference>
<evidence type="ECO:0000313" key="3">
    <source>
        <dbReference type="Proteomes" id="UP000736373"/>
    </source>
</evidence>
<dbReference type="SMART" id="SM00487">
    <property type="entry name" value="DEXDc"/>
    <property type="match status" value="1"/>
</dbReference>
<dbReference type="InterPro" id="IPR027417">
    <property type="entry name" value="P-loop_NTPase"/>
</dbReference>
<feature type="non-terminal residue" evidence="2">
    <location>
        <position position="318"/>
    </location>
</feature>
<accession>A0ABR7Q3G6</accession>
<protein>
    <submittedName>
        <fullName evidence="2">ATP-dependent helicase</fullName>
    </submittedName>
</protein>
<keyword evidence="3" id="KW-1185">Reference proteome</keyword>
<dbReference type="Pfam" id="PF00176">
    <property type="entry name" value="SNF2-rel_dom"/>
    <property type="match status" value="1"/>
</dbReference>
<feature type="non-terminal residue" evidence="2">
    <location>
        <position position="1"/>
    </location>
</feature>
<name>A0ABR7Q3G6_9BURK</name>